<dbReference type="InterPro" id="IPR000914">
    <property type="entry name" value="SBP_5_dom"/>
</dbReference>
<dbReference type="Gene3D" id="3.40.190.10">
    <property type="entry name" value="Periplasmic binding protein-like II"/>
    <property type="match status" value="1"/>
</dbReference>
<dbReference type="PROSITE" id="PS01040">
    <property type="entry name" value="SBP_BACTERIAL_5"/>
    <property type="match status" value="1"/>
</dbReference>
<evidence type="ECO:0000256" key="2">
    <source>
        <dbReference type="ARBA" id="ARBA00005695"/>
    </source>
</evidence>
<sequence length="528" mass="58961">MSHVKMGHAVASGSDGMSALSTRLRPALTAALLSLVLGGSPAEAGKRDDTLRWASTFAIPSGEPYYNSFREGVLFIGQMVWDTLIHRDPDTSQYKPLLATAWRWIDPLTLELDLRRDVSFHDGRAFSADDVVYTLNFVIDPANKVNNPSNVNWIRRAEKTGPHQVRLLLHAPFPAALEYLSGPIAIMPVDFYRDAGAGRAVPAARLIGTGPYRFTRWDPGKEAQFEINPAYMADSPKGRPSIRRVVMRVVPDAGTQMAELMAGGVDWISQLPEETAQKLATVPNIAVLSAETMRIIFLQFDVEGRAGPNPFQDRRVREAVAHAIDRDAIVKNLIGAGSRTWHAFCFETQFGCTTEVRRIAYDPARARQLLSEAGYPNGFDTEILGFRSRPRIEALNGFLAAAGIRTRLSFMAYAAVRDRQHKGQARLVDTSWGSYSLNDTAAMVNPFFTHLPDDMVRDAEIKAWAEAASTAIDPEERKRLYGLILRKIADNVFVLPLYTNPSVTAFTSDLAYRTWPDENPRFYMQRWR</sequence>
<evidence type="ECO:0000256" key="1">
    <source>
        <dbReference type="ARBA" id="ARBA00004418"/>
    </source>
</evidence>
<keyword evidence="3" id="KW-0813">Transport</keyword>
<evidence type="ECO:0000313" key="6">
    <source>
        <dbReference type="EMBL" id="QCI64123.1"/>
    </source>
</evidence>
<dbReference type="AlphaFoldDB" id="A0A4D7AZB7"/>
<dbReference type="SUPFAM" id="SSF53850">
    <property type="entry name" value="Periplasmic binding protein-like II"/>
    <property type="match status" value="1"/>
</dbReference>
<reference evidence="6 7" key="1">
    <citation type="submission" date="2019-04" db="EMBL/GenBank/DDBJ databases">
        <title>Phreatobacter aquaticus sp. nov.</title>
        <authorList>
            <person name="Choi A."/>
        </authorList>
    </citation>
    <scope>NUCLEOTIDE SEQUENCE [LARGE SCALE GENOMIC DNA]</scope>
    <source>
        <strain evidence="6 7">KCTC 52518</strain>
    </source>
</reference>
<dbReference type="OrthoDB" id="9803988at2"/>
<dbReference type="GO" id="GO:0015833">
    <property type="term" value="P:peptide transport"/>
    <property type="evidence" value="ECO:0007669"/>
    <property type="project" value="TreeGrafter"/>
</dbReference>
<accession>A0A4D7AZB7</accession>
<dbReference type="Proteomes" id="UP000298781">
    <property type="component" value="Chromosome"/>
</dbReference>
<dbReference type="PANTHER" id="PTHR30290:SF9">
    <property type="entry name" value="OLIGOPEPTIDE-BINDING PROTEIN APPA"/>
    <property type="match status" value="1"/>
</dbReference>
<evidence type="ECO:0000259" key="5">
    <source>
        <dbReference type="Pfam" id="PF00496"/>
    </source>
</evidence>
<dbReference type="PIRSF" id="PIRSF002741">
    <property type="entry name" value="MppA"/>
    <property type="match status" value="1"/>
</dbReference>
<dbReference type="Pfam" id="PF00496">
    <property type="entry name" value="SBP_bac_5"/>
    <property type="match status" value="1"/>
</dbReference>
<dbReference type="InterPro" id="IPR039424">
    <property type="entry name" value="SBP_5"/>
</dbReference>
<evidence type="ECO:0000313" key="7">
    <source>
        <dbReference type="Proteomes" id="UP000298781"/>
    </source>
</evidence>
<dbReference type="PANTHER" id="PTHR30290">
    <property type="entry name" value="PERIPLASMIC BINDING COMPONENT OF ABC TRANSPORTER"/>
    <property type="match status" value="1"/>
</dbReference>
<gene>
    <name evidence="6" type="ORF">E8M01_07610</name>
</gene>
<dbReference type="GO" id="GO:1904680">
    <property type="term" value="F:peptide transmembrane transporter activity"/>
    <property type="evidence" value="ECO:0007669"/>
    <property type="project" value="TreeGrafter"/>
</dbReference>
<name>A0A4D7AZB7_9HYPH</name>
<keyword evidence="7" id="KW-1185">Reference proteome</keyword>
<organism evidence="6 7">
    <name type="scientific">Phreatobacter stygius</name>
    <dbReference type="NCBI Taxonomy" id="1940610"/>
    <lineage>
        <taxon>Bacteria</taxon>
        <taxon>Pseudomonadati</taxon>
        <taxon>Pseudomonadota</taxon>
        <taxon>Alphaproteobacteria</taxon>
        <taxon>Hyphomicrobiales</taxon>
        <taxon>Phreatobacteraceae</taxon>
        <taxon>Phreatobacter</taxon>
    </lineage>
</organism>
<comment type="subcellular location">
    <subcellularLocation>
        <location evidence="1">Periplasm</location>
    </subcellularLocation>
</comment>
<feature type="domain" description="Solute-binding protein family 5" evidence="5">
    <location>
        <begin position="94"/>
        <end position="449"/>
    </location>
</feature>
<dbReference type="EMBL" id="CP039690">
    <property type="protein sequence ID" value="QCI64123.1"/>
    <property type="molecule type" value="Genomic_DNA"/>
</dbReference>
<dbReference type="InterPro" id="IPR023765">
    <property type="entry name" value="SBP_5_CS"/>
</dbReference>
<dbReference type="InterPro" id="IPR030678">
    <property type="entry name" value="Peptide/Ni-bd"/>
</dbReference>
<proteinExistence type="inferred from homology"/>
<protein>
    <submittedName>
        <fullName evidence="6">ABC transporter substrate-binding protein</fullName>
    </submittedName>
</protein>
<evidence type="ECO:0000256" key="3">
    <source>
        <dbReference type="ARBA" id="ARBA00022448"/>
    </source>
</evidence>
<comment type="similarity">
    <text evidence="2">Belongs to the bacterial solute-binding protein 5 family.</text>
</comment>
<dbReference type="KEGG" id="pstg:E8M01_07610"/>
<dbReference type="Gene3D" id="3.10.105.10">
    <property type="entry name" value="Dipeptide-binding Protein, Domain 3"/>
    <property type="match status" value="1"/>
</dbReference>
<keyword evidence="4" id="KW-0732">Signal</keyword>
<evidence type="ECO:0000256" key="4">
    <source>
        <dbReference type="ARBA" id="ARBA00022729"/>
    </source>
</evidence>
<dbReference type="GO" id="GO:0030288">
    <property type="term" value="C:outer membrane-bounded periplasmic space"/>
    <property type="evidence" value="ECO:0007669"/>
    <property type="project" value="UniProtKB-ARBA"/>
</dbReference>
<dbReference type="GO" id="GO:0043190">
    <property type="term" value="C:ATP-binding cassette (ABC) transporter complex"/>
    <property type="evidence" value="ECO:0007669"/>
    <property type="project" value="InterPro"/>
</dbReference>